<feature type="compositionally biased region" description="Polar residues" evidence="5">
    <location>
        <begin position="43"/>
        <end position="53"/>
    </location>
</feature>
<keyword evidence="8" id="KW-1185">Reference proteome</keyword>
<accession>A0AAE0UU20</accession>
<dbReference type="PANTHER" id="PTHR45946:SF4">
    <property type="entry name" value="HOMEOBOX PROTEIN ROUGH-RELATED"/>
    <property type="match status" value="1"/>
</dbReference>
<evidence type="ECO:0000259" key="6">
    <source>
        <dbReference type="PROSITE" id="PS50071"/>
    </source>
</evidence>
<dbReference type="InterPro" id="IPR001356">
    <property type="entry name" value="HD"/>
</dbReference>
<proteinExistence type="predicted"/>
<comment type="caution">
    <text evidence="7">The sequence shown here is derived from an EMBL/GenBank/DDBJ whole genome shotgun (WGS) entry which is preliminary data.</text>
</comment>
<gene>
    <name evidence="7" type="ORF">QTP70_022228</name>
</gene>
<dbReference type="CDD" id="cd00086">
    <property type="entry name" value="homeodomain"/>
    <property type="match status" value="1"/>
</dbReference>
<evidence type="ECO:0000313" key="8">
    <source>
        <dbReference type="Proteomes" id="UP001274896"/>
    </source>
</evidence>
<evidence type="ECO:0000256" key="2">
    <source>
        <dbReference type="ARBA" id="ARBA00022473"/>
    </source>
</evidence>
<dbReference type="InterPro" id="IPR046327">
    <property type="entry name" value="HXA1/B1/D1"/>
</dbReference>
<feature type="domain" description="Homeobox" evidence="6">
    <location>
        <begin position="63"/>
        <end position="123"/>
    </location>
</feature>
<dbReference type="Proteomes" id="UP001274896">
    <property type="component" value="Unassembled WGS sequence"/>
</dbReference>
<feature type="region of interest" description="Disordered" evidence="5">
    <location>
        <begin position="30"/>
        <end position="76"/>
    </location>
</feature>
<dbReference type="InterPro" id="IPR009057">
    <property type="entry name" value="Homeodomain-like_sf"/>
</dbReference>
<keyword evidence="3 4" id="KW-0539">Nucleus</keyword>
<reference evidence="7" key="1">
    <citation type="submission" date="2023-06" db="EMBL/GenBank/DDBJ databases">
        <title>Male Hemibagrus guttatus genome.</title>
        <authorList>
            <person name="Bian C."/>
        </authorList>
    </citation>
    <scope>NUCLEOTIDE SEQUENCE</scope>
    <source>
        <strain evidence="7">Male_cb2023</strain>
        <tissue evidence="7">Muscle</tissue>
    </source>
</reference>
<name>A0AAE0UU20_9TELE</name>
<dbReference type="GO" id="GO:0000981">
    <property type="term" value="F:DNA-binding transcription factor activity, RNA polymerase II-specific"/>
    <property type="evidence" value="ECO:0007669"/>
    <property type="project" value="TreeGrafter"/>
</dbReference>
<dbReference type="SMART" id="SM00389">
    <property type="entry name" value="HOX"/>
    <property type="match status" value="1"/>
</dbReference>
<dbReference type="Gene3D" id="1.10.10.60">
    <property type="entry name" value="Homeodomain-like"/>
    <property type="match status" value="1"/>
</dbReference>
<evidence type="ECO:0000313" key="7">
    <source>
        <dbReference type="EMBL" id="KAK3519236.1"/>
    </source>
</evidence>
<feature type="compositionally biased region" description="Basic and acidic residues" evidence="5">
    <location>
        <begin position="54"/>
        <end position="64"/>
    </location>
</feature>
<dbReference type="Pfam" id="PF00046">
    <property type="entry name" value="Homeodomain"/>
    <property type="match status" value="1"/>
</dbReference>
<evidence type="ECO:0000256" key="5">
    <source>
        <dbReference type="SAM" id="MobiDB-lite"/>
    </source>
</evidence>
<comment type="subcellular location">
    <subcellularLocation>
        <location evidence="1 3 4">Nucleus</location>
    </subcellularLocation>
</comment>
<dbReference type="PANTHER" id="PTHR45946">
    <property type="entry name" value="HOMEOBOX PROTEIN ROUGH-RELATED"/>
    <property type="match status" value="1"/>
</dbReference>
<feature type="DNA-binding region" description="Homeobox" evidence="3">
    <location>
        <begin position="65"/>
        <end position="124"/>
    </location>
</feature>
<dbReference type="GO" id="GO:0000978">
    <property type="term" value="F:RNA polymerase II cis-regulatory region sequence-specific DNA binding"/>
    <property type="evidence" value="ECO:0007669"/>
    <property type="project" value="TreeGrafter"/>
</dbReference>
<dbReference type="PROSITE" id="PS50071">
    <property type="entry name" value="HOMEOBOX_2"/>
    <property type="match status" value="1"/>
</dbReference>
<evidence type="ECO:0000256" key="1">
    <source>
        <dbReference type="ARBA" id="ARBA00004123"/>
    </source>
</evidence>
<dbReference type="EMBL" id="JAUCMX010000017">
    <property type="protein sequence ID" value="KAK3519236.1"/>
    <property type="molecule type" value="Genomic_DNA"/>
</dbReference>
<sequence>MDTSNTKHAGSTNFHEARLMEKPFEWMKVKHNQAGTGKAHLTGAQNSLQSTKADSGRNESEDSPHPVSRSSFDTEQLTELEKEFHYSRYRTRARRVEIANALQLREAQVKVCFPNRRMRPKKTQRLLHTHPGPGSCLELHSSTADTCALSEKS</sequence>
<protein>
    <recommendedName>
        <fullName evidence="6">Homeobox domain-containing protein</fullName>
    </recommendedName>
</protein>
<evidence type="ECO:0000256" key="3">
    <source>
        <dbReference type="PROSITE-ProRule" id="PRU00108"/>
    </source>
</evidence>
<organism evidence="7 8">
    <name type="scientific">Hemibagrus guttatus</name>
    <dbReference type="NCBI Taxonomy" id="175788"/>
    <lineage>
        <taxon>Eukaryota</taxon>
        <taxon>Metazoa</taxon>
        <taxon>Chordata</taxon>
        <taxon>Craniata</taxon>
        <taxon>Vertebrata</taxon>
        <taxon>Euteleostomi</taxon>
        <taxon>Actinopterygii</taxon>
        <taxon>Neopterygii</taxon>
        <taxon>Teleostei</taxon>
        <taxon>Ostariophysi</taxon>
        <taxon>Siluriformes</taxon>
        <taxon>Bagridae</taxon>
        <taxon>Hemibagrus</taxon>
    </lineage>
</organism>
<keyword evidence="3 4" id="KW-0238">DNA-binding</keyword>
<keyword evidence="2" id="KW-0217">Developmental protein</keyword>
<evidence type="ECO:0000256" key="4">
    <source>
        <dbReference type="RuleBase" id="RU000682"/>
    </source>
</evidence>
<dbReference type="SUPFAM" id="SSF46689">
    <property type="entry name" value="Homeodomain-like"/>
    <property type="match status" value="1"/>
</dbReference>
<dbReference type="AlphaFoldDB" id="A0AAE0UU20"/>
<dbReference type="GO" id="GO:0005634">
    <property type="term" value="C:nucleus"/>
    <property type="evidence" value="ECO:0007669"/>
    <property type="project" value="UniProtKB-SubCell"/>
</dbReference>
<keyword evidence="3 4" id="KW-0371">Homeobox</keyword>